<evidence type="ECO:0000313" key="6">
    <source>
        <dbReference type="Proteomes" id="UP000030063"/>
    </source>
</evidence>
<feature type="signal peptide" evidence="3">
    <location>
        <begin position="1"/>
        <end position="19"/>
    </location>
</feature>
<evidence type="ECO:0000313" key="5">
    <source>
        <dbReference type="EMBL" id="KFX69910.1"/>
    </source>
</evidence>
<feature type="domain" description="Solute-binding protein family 3/N-terminal" evidence="4">
    <location>
        <begin position="22"/>
        <end position="251"/>
    </location>
</feature>
<protein>
    <recommendedName>
        <fullName evidence="4">Solute-binding protein family 3/N-terminal domain-containing protein</fullName>
    </recommendedName>
</protein>
<dbReference type="Gene3D" id="3.40.190.10">
    <property type="entry name" value="Periplasmic binding protein-like II"/>
    <property type="match status" value="2"/>
</dbReference>
<dbReference type="AlphaFoldDB" id="A0A0A1YJ69"/>
<comment type="similarity">
    <text evidence="1">Belongs to the bacterial solute-binding protein 3 family.</text>
</comment>
<dbReference type="STRING" id="1395571.TMS3_0110385"/>
<dbReference type="Pfam" id="PF00497">
    <property type="entry name" value="SBP_bac_3"/>
    <property type="match status" value="1"/>
</dbReference>
<dbReference type="Proteomes" id="UP000030063">
    <property type="component" value="Unassembled WGS sequence"/>
</dbReference>
<dbReference type="InterPro" id="IPR001638">
    <property type="entry name" value="Solute-binding_3/MltF_N"/>
</dbReference>
<dbReference type="SUPFAM" id="SSF53850">
    <property type="entry name" value="Periplasmic binding protein-like II"/>
    <property type="match status" value="1"/>
</dbReference>
<accession>A0A0A1YJ69</accession>
<organism evidence="5 6">
    <name type="scientific">Pseudomonas taeanensis MS-3</name>
    <dbReference type="NCBI Taxonomy" id="1395571"/>
    <lineage>
        <taxon>Bacteria</taxon>
        <taxon>Pseudomonadati</taxon>
        <taxon>Pseudomonadota</taxon>
        <taxon>Gammaproteobacteria</taxon>
        <taxon>Pseudomonadales</taxon>
        <taxon>Pseudomonadaceae</taxon>
        <taxon>Pseudomonas</taxon>
    </lineage>
</organism>
<evidence type="ECO:0000256" key="2">
    <source>
        <dbReference type="ARBA" id="ARBA00022729"/>
    </source>
</evidence>
<dbReference type="EMBL" id="AWSQ01000002">
    <property type="protein sequence ID" value="KFX69910.1"/>
    <property type="molecule type" value="Genomic_DNA"/>
</dbReference>
<name>A0A0A1YJ69_9PSED</name>
<sequence>MKRAALALLLGLLAPVALARELLACGHPFYPPVSWHSGGELVGLAPQVVRQLFAEQGYEVHLLTLGNWKRCLLEAQQGRVDIVVAAYRTRERETWLGFTEEALVADPIVLFTRRDRPLHFSSWDDLRGRTVGLLLGDSFGDRFDRFAAQHLNIEWVSSGEQNFIKLAQGRIDFMPVGLYSWTLQNRRFGYDQVIVQQPGELVTEHYRIGVRRDPALLALLPRLDRRLRELAEDGTLKRLDEHYSARYLAEPHRMPNLYDSAP</sequence>
<reference evidence="5 6" key="1">
    <citation type="journal article" date="2014" name="Genome Announc.">
        <title>Draft Genome Sequence of Petroleum Oil-Degrading Marine Bacterium Pseudomonas taeanensis Strain MS-3, Isolated from a Crude Oil-Contaminated Seashore.</title>
        <authorList>
            <person name="Lee S.Y."/>
            <person name="Kim S.H."/>
            <person name="Lee D.G."/>
            <person name="Shin S."/>
            <person name="Yun S.H."/>
            <person name="Choi C.W."/>
            <person name="Chung Y.H."/>
            <person name="Choi J.S."/>
            <person name="Kahng H.Y."/>
            <person name="Kim S.I."/>
        </authorList>
    </citation>
    <scope>NUCLEOTIDE SEQUENCE [LARGE SCALE GENOMIC DNA]</scope>
    <source>
        <strain evidence="5 6">MS-3</strain>
    </source>
</reference>
<dbReference type="SMART" id="SM00062">
    <property type="entry name" value="PBPb"/>
    <property type="match status" value="1"/>
</dbReference>
<evidence type="ECO:0000256" key="1">
    <source>
        <dbReference type="ARBA" id="ARBA00010333"/>
    </source>
</evidence>
<evidence type="ECO:0000259" key="4">
    <source>
        <dbReference type="SMART" id="SM00062"/>
    </source>
</evidence>
<dbReference type="RefSeq" id="WP_025165162.1">
    <property type="nucleotide sequence ID" value="NZ_AWSQ01000002.1"/>
</dbReference>
<keyword evidence="6" id="KW-1185">Reference proteome</keyword>
<keyword evidence="2 3" id="KW-0732">Signal</keyword>
<gene>
    <name evidence="5" type="ORF">TMS3_0110385</name>
</gene>
<feature type="chain" id="PRO_5001984297" description="Solute-binding protein family 3/N-terminal domain-containing protein" evidence="3">
    <location>
        <begin position="20"/>
        <end position="262"/>
    </location>
</feature>
<comment type="caution">
    <text evidence="5">The sequence shown here is derived from an EMBL/GenBank/DDBJ whole genome shotgun (WGS) entry which is preliminary data.</text>
</comment>
<evidence type="ECO:0000256" key="3">
    <source>
        <dbReference type="SAM" id="SignalP"/>
    </source>
</evidence>
<dbReference type="eggNOG" id="COG0834">
    <property type="taxonomic scope" value="Bacteria"/>
</dbReference>
<dbReference type="PANTHER" id="PTHR35936:SF25">
    <property type="entry name" value="ABC TRANSPORTER SUBSTRATE-BINDING PROTEIN"/>
    <property type="match status" value="1"/>
</dbReference>
<dbReference type="PANTHER" id="PTHR35936">
    <property type="entry name" value="MEMBRANE-BOUND LYTIC MUREIN TRANSGLYCOSYLASE F"/>
    <property type="match status" value="1"/>
</dbReference>
<proteinExistence type="inferred from homology"/>